<feature type="region of interest" description="Disordered" evidence="6">
    <location>
        <begin position="18"/>
        <end position="60"/>
    </location>
</feature>
<keyword evidence="2" id="KW-0805">Transcription regulation</keyword>
<evidence type="ECO:0000259" key="7">
    <source>
        <dbReference type="PROSITE" id="PS50863"/>
    </source>
</evidence>
<evidence type="ECO:0000313" key="9">
    <source>
        <dbReference type="Proteomes" id="UP001457282"/>
    </source>
</evidence>
<dbReference type="InterPro" id="IPR003340">
    <property type="entry name" value="B3_DNA-bd"/>
</dbReference>
<keyword evidence="5" id="KW-0539">Nucleus</keyword>
<name>A0AAW1VL05_RUBAR</name>
<reference evidence="8 9" key="1">
    <citation type="journal article" date="2023" name="G3 (Bethesda)">
        <title>A chromosome-length genome assembly and annotation of blackberry (Rubus argutus, cv. 'Hillquist').</title>
        <authorList>
            <person name="Bruna T."/>
            <person name="Aryal R."/>
            <person name="Dudchenko O."/>
            <person name="Sargent D.J."/>
            <person name="Mead D."/>
            <person name="Buti M."/>
            <person name="Cavallini A."/>
            <person name="Hytonen T."/>
            <person name="Andres J."/>
            <person name="Pham M."/>
            <person name="Weisz D."/>
            <person name="Mascagni F."/>
            <person name="Usai G."/>
            <person name="Natali L."/>
            <person name="Bassil N."/>
            <person name="Fernandez G.E."/>
            <person name="Lomsadze A."/>
            <person name="Armour M."/>
            <person name="Olukolu B."/>
            <person name="Poorten T."/>
            <person name="Britton C."/>
            <person name="Davik J."/>
            <person name="Ashrafi H."/>
            <person name="Aiden E.L."/>
            <person name="Borodovsky M."/>
            <person name="Worthington M."/>
        </authorList>
    </citation>
    <scope>NUCLEOTIDE SEQUENCE [LARGE SCALE GENOMIC DNA]</scope>
    <source>
        <strain evidence="8">PI 553951</strain>
    </source>
</reference>
<dbReference type="AlphaFoldDB" id="A0AAW1VL05"/>
<dbReference type="GO" id="GO:0003677">
    <property type="term" value="F:DNA binding"/>
    <property type="evidence" value="ECO:0007669"/>
    <property type="project" value="UniProtKB-KW"/>
</dbReference>
<evidence type="ECO:0000256" key="6">
    <source>
        <dbReference type="SAM" id="MobiDB-lite"/>
    </source>
</evidence>
<proteinExistence type="predicted"/>
<dbReference type="InterPro" id="IPR015300">
    <property type="entry name" value="DNA-bd_pseudobarrel_sf"/>
</dbReference>
<keyword evidence="9" id="KW-1185">Reference proteome</keyword>
<evidence type="ECO:0000256" key="2">
    <source>
        <dbReference type="ARBA" id="ARBA00023015"/>
    </source>
</evidence>
<evidence type="ECO:0000256" key="4">
    <source>
        <dbReference type="ARBA" id="ARBA00023163"/>
    </source>
</evidence>
<dbReference type="Gene3D" id="2.40.330.10">
    <property type="entry name" value="DNA-binding pseudobarrel domain"/>
    <property type="match status" value="1"/>
</dbReference>
<keyword evidence="3" id="KW-0238">DNA-binding</keyword>
<comment type="caution">
    <text evidence="8">The sequence shown here is derived from an EMBL/GenBank/DDBJ whole genome shotgun (WGS) entry which is preliminary data.</text>
</comment>
<dbReference type="SUPFAM" id="SSF101936">
    <property type="entry name" value="DNA-binding pseudobarrel domain"/>
    <property type="match status" value="1"/>
</dbReference>
<dbReference type="Pfam" id="PF02362">
    <property type="entry name" value="B3"/>
    <property type="match status" value="1"/>
</dbReference>
<evidence type="ECO:0000313" key="8">
    <source>
        <dbReference type="EMBL" id="KAK9901931.1"/>
    </source>
</evidence>
<feature type="domain" description="TF-B3" evidence="7">
    <location>
        <begin position="104"/>
        <end position="165"/>
    </location>
</feature>
<dbReference type="GO" id="GO:0005634">
    <property type="term" value="C:nucleus"/>
    <property type="evidence" value="ECO:0007669"/>
    <property type="project" value="UniProtKB-SubCell"/>
</dbReference>
<organism evidence="8 9">
    <name type="scientific">Rubus argutus</name>
    <name type="common">Southern blackberry</name>
    <dbReference type="NCBI Taxonomy" id="59490"/>
    <lineage>
        <taxon>Eukaryota</taxon>
        <taxon>Viridiplantae</taxon>
        <taxon>Streptophyta</taxon>
        <taxon>Embryophyta</taxon>
        <taxon>Tracheophyta</taxon>
        <taxon>Spermatophyta</taxon>
        <taxon>Magnoliopsida</taxon>
        <taxon>eudicotyledons</taxon>
        <taxon>Gunneridae</taxon>
        <taxon>Pentapetalae</taxon>
        <taxon>rosids</taxon>
        <taxon>fabids</taxon>
        <taxon>Rosales</taxon>
        <taxon>Rosaceae</taxon>
        <taxon>Rosoideae</taxon>
        <taxon>Rosoideae incertae sedis</taxon>
        <taxon>Rubus</taxon>
    </lineage>
</organism>
<accession>A0AAW1VL05</accession>
<keyword evidence="4" id="KW-0804">Transcription</keyword>
<comment type="subcellular location">
    <subcellularLocation>
        <location evidence="1">Nucleus</location>
    </subcellularLocation>
</comment>
<dbReference type="SMART" id="SM01019">
    <property type="entry name" value="B3"/>
    <property type="match status" value="1"/>
</dbReference>
<evidence type="ECO:0000256" key="3">
    <source>
        <dbReference type="ARBA" id="ARBA00023125"/>
    </source>
</evidence>
<dbReference type="PROSITE" id="PS50863">
    <property type="entry name" value="B3"/>
    <property type="match status" value="1"/>
</dbReference>
<dbReference type="EMBL" id="JBEDUW010000269">
    <property type="protein sequence ID" value="KAK9901931.1"/>
    <property type="molecule type" value="Genomic_DNA"/>
</dbReference>
<evidence type="ECO:0000256" key="5">
    <source>
        <dbReference type="ARBA" id="ARBA00023242"/>
    </source>
</evidence>
<dbReference type="Proteomes" id="UP001457282">
    <property type="component" value="Unassembled WGS sequence"/>
</dbReference>
<sequence length="183" mass="21109">MCFSIKIFDKNASHKLKEVKEKEHDYTNTGKSTSKSTERPTKTTSESSKRPRGRPRKYPVTCSDHLRPLNSCKENSGKILRLTQVYVAKPFYKENLSSGKYEFVFLKNSEGTKWYQVTLSSYRETAFMTKGWGAFALANQVRVGSLCQFQFLKQNKFLFTFEQVKLSTRCKKFCATCGLESSR</sequence>
<gene>
    <name evidence="8" type="ORF">M0R45_001802</name>
</gene>
<protein>
    <recommendedName>
        <fullName evidence="7">TF-B3 domain-containing protein</fullName>
    </recommendedName>
</protein>
<evidence type="ECO:0000256" key="1">
    <source>
        <dbReference type="ARBA" id="ARBA00004123"/>
    </source>
</evidence>